<evidence type="ECO:0000256" key="1">
    <source>
        <dbReference type="SAM" id="MobiDB-lite"/>
    </source>
</evidence>
<feature type="region of interest" description="Disordered" evidence="1">
    <location>
        <begin position="1"/>
        <end position="125"/>
    </location>
</feature>
<feature type="compositionally biased region" description="Basic and acidic residues" evidence="1">
    <location>
        <begin position="431"/>
        <end position="443"/>
    </location>
</feature>
<keyword evidence="2" id="KW-0812">Transmembrane</keyword>
<comment type="caution">
    <text evidence="3">The sequence shown here is derived from an EMBL/GenBank/DDBJ whole genome shotgun (WGS) entry which is preliminary data.</text>
</comment>
<protein>
    <recommendedName>
        <fullName evidence="5">DUF916 domain-containing protein</fullName>
    </recommendedName>
</protein>
<accession>A0A4Y3R4Z3</accession>
<sequence length="479" mass="47909">MASAPGTAGASAEVAAPRGTGVPDTAVTAAASREPKVPGASEVPGGSEVPISSTASTASKVAKASWAPVSVSVPGSVAESVSGTAASAGSGARTEAVPDGTARGSGWSAAPRPPEGKPDPDARDFFYLEGGPGTVLRDTLAVTNDSDRARTLRLRGADAYNASGGAVSVREPGRSTGPGTWIALAEDRVRVPARTRAEVPFTVTLPGGAVPGDHPAALVVDDGERQAGVRLHLRVSGPTLAALGVEHAEVRPGNKGEGVEVGYTLVNRGNTVLRPRLAVRADGLFGPVLRREARDLPVELLPGQRVTRQESWPDAPALDRADVHLTATARGGAHATASATYTAPSLTWLLTGLAALALAALVFGWYALRRRGSSRRRDAPNGPRSRGAPPGRGGPDGSAGSSGADGGRAAVGTAEAVQTAGVVGAAGMAEANEKAEKTVKAEGRAAGGAGAPPEEMSEKAPEEADAGGASGARSVVSGR</sequence>
<feature type="compositionally biased region" description="Low complexity" evidence="1">
    <location>
        <begin position="398"/>
        <end position="411"/>
    </location>
</feature>
<keyword evidence="4" id="KW-1185">Reference proteome</keyword>
<gene>
    <name evidence="3" type="ORF">SCA03_43690</name>
</gene>
<feature type="transmembrane region" description="Helical" evidence="2">
    <location>
        <begin position="346"/>
        <end position="368"/>
    </location>
</feature>
<dbReference type="AlphaFoldDB" id="A0A4Y3R4Z3"/>
<feature type="compositionally biased region" description="Basic and acidic residues" evidence="1">
    <location>
        <begin position="114"/>
        <end position="125"/>
    </location>
</feature>
<reference evidence="3 4" key="1">
    <citation type="submission" date="2019-06" db="EMBL/GenBank/DDBJ databases">
        <title>Whole genome shotgun sequence of Streptomyces cacaoi subsp. cacaoi NBRC 12748.</title>
        <authorList>
            <person name="Hosoyama A."/>
            <person name="Uohara A."/>
            <person name="Ohji S."/>
            <person name="Ichikawa N."/>
        </authorList>
    </citation>
    <scope>NUCLEOTIDE SEQUENCE [LARGE SCALE GENOMIC DNA]</scope>
    <source>
        <strain evidence="3 4">NBRC 12748</strain>
    </source>
</reference>
<evidence type="ECO:0008006" key="5">
    <source>
        <dbReference type="Google" id="ProtNLM"/>
    </source>
</evidence>
<evidence type="ECO:0000313" key="4">
    <source>
        <dbReference type="Proteomes" id="UP000319210"/>
    </source>
</evidence>
<organism evidence="3 4">
    <name type="scientific">Streptomyces cacaoi</name>
    <dbReference type="NCBI Taxonomy" id="1898"/>
    <lineage>
        <taxon>Bacteria</taxon>
        <taxon>Bacillati</taxon>
        <taxon>Actinomycetota</taxon>
        <taxon>Actinomycetes</taxon>
        <taxon>Kitasatosporales</taxon>
        <taxon>Streptomycetaceae</taxon>
        <taxon>Streptomyces</taxon>
    </lineage>
</organism>
<evidence type="ECO:0000256" key="2">
    <source>
        <dbReference type="SAM" id="Phobius"/>
    </source>
</evidence>
<dbReference type="EMBL" id="BJMM01000024">
    <property type="protein sequence ID" value="GEB51818.1"/>
    <property type="molecule type" value="Genomic_DNA"/>
</dbReference>
<keyword evidence="2" id="KW-0472">Membrane</keyword>
<feature type="compositionally biased region" description="Low complexity" evidence="1">
    <location>
        <begin position="52"/>
        <end position="95"/>
    </location>
</feature>
<feature type="region of interest" description="Disordered" evidence="1">
    <location>
        <begin position="372"/>
        <end position="411"/>
    </location>
</feature>
<feature type="region of interest" description="Disordered" evidence="1">
    <location>
        <begin position="429"/>
        <end position="479"/>
    </location>
</feature>
<keyword evidence="2" id="KW-1133">Transmembrane helix</keyword>
<dbReference type="Proteomes" id="UP000319210">
    <property type="component" value="Unassembled WGS sequence"/>
</dbReference>
<proteinExistence type="predicted"/>
<evidence type="ECO:0000313" key="3">
    <source>
        <dbReference type="EMBL" id="GEB51818.1"/>
    </source>
</evidence>
<name>A0A4Y3R4Z3_STRCI</name>